<dbReference type="OMA" id="PMKPTYM"/>
<dbReference type="KEGG" id="ela:UCREL1_5710"/>
<evidence type="ECO:0000256" key="8">
    <source>
        <dbReference type="ARBA" id="ARBA00023239"/>
    </source>
</evidence>
<dbReference type="AlphaFoldDB" id="M7SLM3"/>
<evidence type="ECO:0000259" key="15">
    <source>
        <dbReference type="Pfam" id="PF14686"/>
    </source>
</evidence>
<keyword evidence="9" id="KW-0119">Carbohydrate metabolism</keyword>
<evidence type="ECO:0000313" key="17">
    <source>
        <dbReference type="Proteomes" id="UP000012174"/>
    </source>
</evidence>
<dbReference type="InterPro" id="IPR008979">
    <property type="entry name" value="Galactose-bd-like_sf"/>
</dbReference>
<dbReference type="OrthoDB" id="114708at2759"/>
<dbReference type="PANTHER" id="PTHR36574">
    <property type="entry name" value="RHAMNOGALACTURONATE LYASE-RELATED"/>
    <property type="match status" value="1"/>
</dbReference>
<proteinExistence type="inferred from homology"/>
<dbReference type="InterPro" id="IPR029411">
    <property type="entry name" value="RG-lyase_III"/>
</dbReference>
<dbReference type="GO" id="GO:0030246">
    <property type="term" value="F:carbohydrate binding"/>
    <property type="evidence" value="ECO:0007669"/>
    <property type="project" value="InterPro"/>
</dbReference>
<evidence type="ECO:0000256" key="10">
    <source>
        <dbReference type="ARBA" id="ARBA00023316"/>
    </source>
</evidence>
<dbReference type="InterPro" id="IPR016590">
    <property type="entry name" value="Rhamnogalacturonase_B"/>
</dbReference>
<dbReference type="GO" id="GO:0005576">
    <property type="term" value="C:extracellular region"/>
    <property type="evidence" value="ECO:0007669"/>
    <property type="project" value="UniProtKB-SubCell"/>
</dbReference>
<keyword evidence="6 12" id="KW-0732">Signal</keyword>
<dbReference type="Gene3D" id="2.70.98.10">
    <property type="match status" value="1"/>
</dbReference>
<keyword evidence="8" id="KW-0456">Lyase</keyword>
<evidence type="ECO:0000256" key="5">
    <source>
        <dbReference type="ARBA" id="ARBA00022525"/>
    </source>
</evidence>
<comment type="similarity">
    <text evidence="3">Belongs to the polysaccharide lyase 4 family.</text>
</comment>
<dbReference type="eggNOG" id="ENOG502SKXA">
    <property type="taxonomic scope" value="Eukaryota"/>
</dbReference>
<dbReference type="CDD" id="cd10317">
    <property type="entry name" value="RGL4_C"/>
    <property type="match status" value="1"/>
</dbReference>
<evidence type="ECO:0000259" key="14">
    <source>
        <dbReference type="Pfam" id="PF14683"/>
    </source>
</evidence>
<evidence type="ECO:0000256" key="11">
    <source>
        <dbReference type="ARBA" id="ARBA00023326"/>
    </source>
</evidence>
<dbReference type="HOGENOM" id="CLU_037882_1_1_1"/>
<dbReference type="GO" id="GO:0071555">
    <property type="term" value="P:cell wall organization"/>
    <property type="evidence" value="ECO:0007669"/>
    <property type="project" value="UniProtKB-KW"/>
</dbReference>
<organism evidence="16 17">
    <name type="scientific">Eutypa lata (strain UCR-EL1)</name>
    <name type="common">Grapevine dieback disease fungus</name>
    <name type="synonym">Eutypa armeniacae</name>
    <dbReference type="NCBI Taxonomy" id="1287681"/>
    <lineage>
        <taxon>Eukaryota</taxon>
        <taxon>Fungi</taxon>
        <taxon>Dikarya</taxon>
        <taxon>Ascomycota</taxon>
        <taxon>Pezizomycotina</taxon>
        <taxon>Sordariomycetes</taxon>
        <taxon>Xylariomycetidae</taxon>
        <taxon>Xylariales</taxon>
        <taxon>Diatrypaceae</taxon>
        <taxon>Eutypa</taxon>
    </lineage>
</organism>
<dbReference type="EMBL" id="KB706466">
    <property type="protein sequence ID" value="EMR67284.1"/>
    <property type="molecule type" value="Genomic_DNA"/>
</dbReference>
<dbReference type="InterPro" id="IPR011013">
    <property type="entry name" value="Gal_mutarotase_sf_dom"/>
</dbReference>
<dbReference type="STRING" id="1287681.M7SLM3"/>
<keyword evidence="11" id="KW-0624">Polysaccharide degradation</keyword>
<dbReference type="SUPFAM" id="SSF49785">
    <property type="entry name" value="Galactose-binding domain-like"/>
    <property type="match status" value="1"/>
</dbReference>
<evidence type="ECO:0000313" key="16">
    <source>
        <dbReference type="EMBL" id="EMR67284.1"/>
    </source>
</evidence>
<dbReference type="SUPFAM" id="SSF49452">
    <property type="entry name" value="Starch-binding domain-like"/>
    <property type="match status" value="1"/>
</dbReference>
<comment type="subcellular location">
    <subcellularLocation>
        <location evidence="2">Secreted</location>
    </subcellularLocation>
</comment>
<evidence type="ECO:0000256" key="6">
    <source>
        <dbReference type="ARBA" id="ARBA00022729"/>
    </source>
</evidence>
<evidence type="ECO:0000256" key="1">
    <source>
        <dbReference type="ARBA" id="ARBA00001324"/>
    </source>
</evidence>
<evidence type="ECO:0000256" key="7">
    <source>
        <dbReference type="ARBA" id="ARBA00023157"/>
    </source>
</evidence>
<evidence type="ECO:0000256" key="12">
    <source>
        <dbReference type="SAM" id="SignalP"/>
    </source>
</evidence>
<dbReference type="GO" id="GO:0045490">
    <property type="term" value="P:pectin catabolic process"/>
    <property type="evidence" value="ECO:0007669"/>
    <property type="project" value="TreeGrafter"/>
</dbReference>
<reference evidence="17" key="1">
    <citation type="journal article" date="2013" name="Genome Announc.">
        <title>Draft genome sequence of the grapevine dieback fungus Eutypa lata UCR-EL1.</title>
        <authorList>
            <person name="Blanco-Ulate B."/>
            <person name="Rolshausen P.E."/>
            <person name="Cantu D."/>
        </authorList>
    </citation>
    <scope>NUCLEOTIDE SEQUENCE [LARGE SCALE GENOMIC DNA]</scope>
    <source>
        <strain evidence="17">UCR-EL1</strain>
    </source>
</reference>
<dbReference type="Pfam" id="PF14683">
    <property type="entry name" value="CBM-like"/>
    <property type="match status" value="1"/>
</dbReference>
<feature type="domain" description="Rhamnogalacturonan lyase" evidence="14">
    <location>
        <begin position="379"/>
        <end position="551"/>
    </location>
</feature>
<dbReference type="InterPro" id="IPR013784">
    <property type="entry name" value="Carb-bd-like_fold"/>
</dbReference>
<dbReference type="Gene3D" id="2.60.120.260">
    <property type="entry name" value="Galactose-binding domain-like"/>
    <property type="match status" value="1"/>
</dbReference>
<feature type="domain" description="Rhamnogalacturonase B N-terminal" evidence="13">
    <location>
        <begin position="21"/>
        <end position="283"/>
    </location>
</feature>
<dbReference type="Gene3D" id="2.60.40.1120">
    <property type="entry name" value="Carboxypeptidase-like, regulatory domain"/>
    <property type="match status" value="1"/>
</dbReference>
<dbReference type="GO" id="GO:0102210">
    <property type="term" value="F:rhamnogalacturonan endolyase activity"/>
    <property type="evidence" value="ECO:0007669"/>
    <property type="project" value="UniProtKB-EC"/>
</dbReference>
<dbReference type="EC" id="4.2.2.23" evidence="4"/>
<name>M7SLM3_EUTLA</name>
<comment type="catalytic activity">
    <reaction evidence="1">
        <text>Endotype eliminative cleavage of L-alpha-rhamnopyranosyl-(1-&gt;4)-alpha-D-galactopyranosyluronic acid bonds of rhamnogalacturonan I domains in ramified hairy regions of pectin leaving L-rhamnopyranose at the reducing end and 4-deoxy-4,5-unsaturated D-galactopyranosyluronic acid at the non-reducing end.</text>
        <dbReference type="EC" id="4.2.2.23"/>
    </reaction>
</comment>
<dbReference type="Pfam" id="PF09284">
    <property type="entry name" value="RhgB_N"/>
    <property type="match status" value="1"/>
</dbReference>
<protein>
    <recommendedName>
        <fullName evidence="4">rhamnogalacturonan endolyase</fullName>
        <ecNumber evidence="4">4.2.2.23</ecNumber>
    </recommendedName>
</protein>
<dbReference type="InterPro" id="IPR014718">
    <property type="entry name" value="GH-type_carb-bd"/>
</dbReference>
<gene>
    <name evidence="16" type="ORF">UCREL1_5710</name>
</gene>
<keyword evidence="7" id="KW-1015">Disulfide bond</keyword>
<accession>M7SLM3</accession>
<dbReference type="InterPro" id="IPR029413">
    <property type="entry name" value="RG-lyase_II"/>
</dbReference>
<keyword evidence="10" id="KW-0961">Cell wall biogenesis/degradation</keyword>
<sequence length="553" mass="59447">MLLLTVLFSLLLWPSTVLAAWGYTDDGSNYVIDSGSKLVIKVSKSTGDMTSIKLCNLDNGVEYNGYDGKNSHVESGLGASTVAIQQFTDPHVIKVSVTHGTLKHYLFVRYGNNNVYIFTNKADDSVTVQRYIVRIPGGIFGSDPDADTDWIPSGASTVEASDVNEDDGTGHTYSKHYSGLQYGRVMDFDYVGYTTDSVGLYMIRSNHEKASGGPFFRSLQRRGGSGGIDLYDIYYYNMGHTDVMRLGLQGPSVLSFTDGGAPNNALFAHKADWSWFDSLGIDGWVPSSGRGYVAGVGLKNMKSGYTYVVGLKNDAAQYWTIAASSGGAWKIEKVLPGTYTLNVFKGELEVHTSSVTVSAGAGAAVNTITVSDPSDATAIWRIGEWDGTPRGFLNFGDTPMKPTYMHPSDSRLADWDAANYIVGTSAASSFPGYIFQDINNNHVVYFKLTQAQLAAAHTVRIGVTEGYIGGRPKITVNSWDGGATPAIGQASTRSLTVGTYRGNNVMLTWDVPASAWKQSTSEWQTLTITVITGSSGSGGFLSGAVSIDCVDMI</sequence>
<dbReference type="InterPro" id="IPR015364">
    <property type="entry name" value="RhgB_N"/>
</dbReference>
<keyword evidence="17" id="KW-1185">Reference proteome</keyword>
<keyword evidence="5" id="KW-0964">Secreted</keyword>
<dbReference type="PANTHER" id="PTHR36574:SF1">
    <property type="entry name" value="RHAMNOGALACTURONATE LYASE-RELATED"/>
    <property type="match status" value="1"/>
</dbReference>
<feature type="signal peptide" evidence="12">
    <location>
        <begin position="1"/>
        <end position="19"/>
    </location>
</feature>
<dbReference type="Proteomes" id="UP000012174">
    <property type="component" value="Unassembled WGS sequence"/>
</dbReference>
<dbReference type="SUPFAM" id="SSF74650">
    <property type="entry name" value="Galactose mutarotase-like"/>
    <property type="match status" value="1"/>
</dbReference>
<dbReference type="Pfam" id="PF14686">
    <property type="entry name" value="fn3_3"/>
    <property type="match status" value="1"/>
</dbReference>
<evidence type="ECO:0000256" key="4">
    <source>
        <dbReference type="ARBA" id="ARBA00012437"/>
    </source>
</evidence>
<evidence type="ECO:0000256" key="3">
    <source>
        <dbReference type="ARBA" id="ARBA00010418"/>
    </source>
</evidence>
<evidence type="ECO:0000256" key="2">
    <source>
        <dbReference type="ARBA" id="ARBA00004613"/>
    </source>
</evidence>
<feature type="domain" description="Rhamnogalacturonan lyase" evidence="15">
    <location>
        <begin position="290"/>
        <end position="362"/>
    </location>
</feature>
<evidence type="ECO:0000256" key="9">
    <source>
        <dbReference type="ARBA" id="ARBA00023277"/>
    </source>
</evidence>
<evidence type="ECO:0000259" key="13">
    <source>
        <dbReference type="Pfam" id="PF09284"/>
    </source>
</evidence>
<feature type="chain" id="PRO_5004084763" description="rhamnogalacturonan endolyase" evidence="12">
    <location>
        <begin position="20"/>
        <end position="553"/>
    </location>
</feature>